<comment type="similarity">
    <text evidence="6">Belongs to the NALF family.</text>
</comment>
<evidence type="ECO:0000256" key="4">
    <source>
        <dbReference type="ARBA" id="ARBA00023136"/>
    </source>
</evidence>
<evidence type="ECO:0000256" key="7">
    <source>
        <dbReference type="SAM" id="MobiDB-lite"/>
    </source>
</evidence>
<evidence type="ECO:0000256" key="3">
    <source>
        <dbReference type="ARBA" id="ARBA00022989"/>
    </source>
</evidence>
<keyword evidence="3" id="KW-1133">Transmembrane helix</keyword>
<dbReference type="CTD" id="4281"/>
<dbReference type="STRING" id="224129.A0A1W4X5J9"/>
<dbReference type="GO" id="GO:0098703">
    <property type="term" value="P:calcium ion import across plasma membrane"/>
    <property type="evidence" value="ECO:0007669"/>
    <property type="project" value="TreeGrafter"/>
</dbReference>
<gene>
    <name evidence="10" type="primary">LOC108741152</name>
</gene>
<dbReference type="RefSeq" id="XP_018331339.1">
    <property type="nucleotide sequence ID" value="XM_018475837.2"/>
</dbReference>
<evidence type="ECO:0000313" key="10">
    <source>
        <dbReference type="RefSeq" id="XP_018331339.1"/>
    </source>
</evidence>
<feature type="region of interest" description="Disordered" evidence="7">
    <location>
        <begin position="43"/>
        <end position="64"/>
    </location>
</feature>
<comment type="subcellular location">
    <subcellularLocation>
        <location evidence="1">Membrane</location>
        <topology evidence="1">Multi-pass membrane protein</topology>
    </subcellularLocation>
</comment>
<dbReference type="OrthoDB" id="10047996at2759"/>
<dbReference type="PANTHER" id="PTHR15819:SF11">
    <property type="entry name" value="MID1, ISOFORM A"/>
    <property type="match status" value="1"/>
</dbReference>
<accession>A0A1W4X5J9</accession>
<dbReference type="GO" id="GO:0015275">
    <property type="term" value="F:stretch-activated, monoatomic cation-selective, calcium channel activity"/>
    <property type="evidence" value="ECO:0007669"/>
    <property type="project" value="TreeGrafter"/>
</dbReference>
<protein>
    <submittedName>
        <fullName evidence="10">Uncharacterized protein LOC108741152</fullName>
    </submittedName>
</protein>
<feature type="signal peptide" evidence="8">
    <location>
        <begin position="1"/>
        <end position="22"/>
    </location>
</feature>
<dbReference type="Proteomes" id="UP000192223">
    <property type="component" value="Unplaced"/>
</dbReference>
<feature type="compositionally biased region" description="Low complexity" evidence="7">
    <location>
        <begin position="44"/>
        <end position="64"/>
    </location>
</feature>
<organism evidence="9 10">
    <name type="scientific">Agrilus planipennis</name>
    <name type="common">Emerald ash borer</name>
    <name type="synonym">Agrilus marcopoli</name>
    <dbReference type="NCBI Taxonomy" id="224129"/>
    <lineage>
        <taxon>Eukaryota</taxon>
        <taxon>Metazoa</taxon>
        <taxon>Ecdysozoa</taxon>
        <taxon>Arthropoda</taxon>
        <taxon>Hexapoda</taxon>
        <taxon>Insecta</taxon>
        <taxon>Pterygota</taxon>
        <taxon>Neoptera</taxon>
        <taxon>Endopterygota</taxon>
        <taxon>Coleoptera</taxon>
        <taxon>Polyphaga</taxon>
        <taxon>Elateriformia</taxon>
        <taxon>Buprestoidea</taxon>
        <taxon>Buprestidae</taxon>
        <taxon>Agrilinae</taxon>
        <taxon>Agrilus</taxon>
    </lineage>
</organism>
<keyword evidence="8" id="KW-0732">Signal</keyword>
<evidence type="ECO:0000256" key="8">
    <source>
        <dbReference type="SAM" id="SignalP"/>
    </source>
</evidence>
<dbReference type="GO" id="GO:0005886">
    <property type="term" value="C:plasma membrane"/>
    <property type="evidence" value="ECO:0007669"/>
    <property type="project" value="TreeGrafter"/>
</dbReference>
<name>A0A1W4X5J9_AGRPL</name>
<feature type="chain" id="PRO_5010744646" evidence="8">
    <location>
        <begin position="23"/>
        <end position="518"/>
    </location>
</feature>
<dbReference type="PANTHER" id="PTHR15819">
    <property type="entry name" value="TRANSMEMBRANE PROTEIN FAM155"/>
    <property type="match status" value="1"/>
</dbReference>
<keyword evidence="2" id="KW-0812">Transmembrane</keyword>
<dbReference type="KEGG" id="apln:108741152"/>
<dbReference type="InParanoid" id="A0A1W4X5J9"/>
<evidence type="ECO:0000256" key="5">
    <source>
        <dbReference type="ARBA" id="ARBA00023180"/>
    </source>
</evidence>
<sequence>MPRALLAGLVLLLMAGHLVVLAASSSYSSSSSSFTVAHTNSHITPTTTSTTTTTKPSVRPLQKQQPPFPPFLLPFAEGHQQQQDQEQAAAAAAPLEIINPWLSACDLQPASATDLQGACSATMWGPGTSMCLPSCRRGNDVHADDILFAASKNKNNNNKKRNSNSTSNQCLFYLEESHKDVVCDHRRGYSPEERRDVLEKLRIRHCCEHSVLSALPFPAVPGDHDDVLRNDDACHRLLDALLEVDALAARMSCEYAEVLTRYDCGQNYSIAHNCNDCQEAYRQWVCSSLVPHFATGVDSGAFKNGARRLRPCRSVCQAVEQRCPYMLPGDRAPAHPTQYAGEPTFLCLDPNIPETGEQRAKSSHGDEDCCYTHCGTPGRGLCVQCPGATNKTQPSEPFNDTPVPVRCAAGTAPPKSSNCKATATATTTTTTISTTTTTTTSTSTTSTTRAATAHAVSAARTHFCHFHLVCAWWTACTIVLFSYYSRTISDVLLQLLVLCANCVRTPLSRIKTKWRSCS</sequence>
<keyword evidence="9" id="KW-1185">Reference proteome</keyword>
<evidence type="ECO:0000256" key="2">
    <source>
        <dbReference type="ARBA" id="ARBA00022692"/>
    </source>
</evidence>
<reference evidence="10" key="1">
    <citation type="submission" date="2025-08" db="UniProtKB">
        <authorList>
            <consortium name="RefSeq"/>
        </authorList>
    </citation>
    <scope>IDENTIFICATION</scope>
    <source>
        <tissue evidence="10">Entire body</tissue>
    </source>
</reference>
<dbReference type="InterPro" id="IPR055288">
    <property type="entry name" value="NALCN_aux_factor_1/2"/>
</dbReference>
<keyword evidence="4" id="KW-0472">Membrane</keyword>
<evidence type="ECO:0000256" key="6">
    <source>
        <dbReference type="ARBA" id="ARBA00029445"/>
    </source>
</evidence>
<proteinExistence type="inferred from homology"/>
<dbReference type="GeneID" id="108741152"/>
<keyword evidence="5" id="KW-0325">Glycoprotein</keyword>
<dbReference type="AlphaFoldDB" id="A0A1W4X5J9"/>
<evidence type="ECO:0000313" key="9">
    <source>
        <dbReference type="Proteomes" id="UP000192223"/>
    </source>
</evidence>
<evidence type="ECO:0000256" key="1">
    <source>
        <dbReference type="ARBA" id="ARBA00004141"/>
    </source>
</evidence>